<name>A0A4Y2UTU3_ARAVE</name>
<dbReference type="AlphaFoldDB" id="A0A4Y2UTU3"/>
<evidence type="ECO:0008006" key="4">
    <source>
        <dbReference type="Google" id="ProtNLM"/>
    </source>
</evidence>
<sequence length="223" mass="25236">MKEVERCNEAMVSVDEVIALYGQCPVLNCTKHSPVVNPDNHSEVDASSCTDKDTTTLEDEPVQDTAPPGEEKTADDDFQLVSPRKAAGETHQEKEAMPVKTANMFKQLAEETIQKDATKRVPEINLKIIENCNLILKEITQQFPKTENRLRRDYIGIKADTEENRHKIINFLKEKNLEFVLSEAYEGKPVKVVVRDLPIDTEIAEIIQNLEEKGYKIGRVSPD</sequence>
<accession>A0A4Y2UTU3</accession>
<keyword evidence="3" id="KW-1185">Reference proteome</keyword>
<feature type="region of interest" description="Disordered" evidence="1">
    <location>
        <begin position="34"/>
        <end position="96"/>
    </location>
</feature>
<feature type="compositionally biased region" description="Basic and acidic residues" evidence="1">
    <location>
        <begin position="86"/>
        <end position="96"/>
    </location>
</feature>
<protein>
    <recommendedName>
        <fullName evidence="4">Pre-C2HC domain-containing protein</fullName>
    </recommendedName>
</protein>
<evidence type="ECO:0000313" key="3">
    <source>
        <dbReference type="Proteomes" id="UP000499080"/>
    </source>
</evidence>
<comment type="caution">
    <text evidence="2">The sequence shown here is derived from an EMBL/GenBank/DDBJ whole genome shotgun (WGS) entry which is preliminary data.</text>
</comment>
<gene>
    <name evidence="2" type="ORF">AVEN_28286_1</name>
</gene>
<organism evidence="2 3">
    <name type="scientific">Araneus ventricosus</name>
    <name type="common">Orbweaver spider</name>
    <name type="synonym">Epeira ventricosa</name>
    <dbReference type="NCBI Taxonomy" id="182803"/>
    <lineage>
        <taxon>Eukaryota</taxon>
        <taxon>Metazoa</taxon>
        <taxon>Ecdysozoa</taxon>
        <taxon>Arthropoda</taxon>
        <taxon>Chelicerata</taxon>
        <taxon>Arachnida</taxon>
        <taxon>Araneae</taxon>
        <taxon>Araneomorphae</taxon>
        <taxon>Entelegynae</taxon>
        <taxon>Araneoidea</taxon>
        <taxon>Araneidae</taxon>
        <taxon>Araneus</taxon>
    </lineage>
</organism>
<dbReference type="Proteomes" id="UP000499080">
    <property type="component" value="Unassembled WGS sequence"/>
</dbReference>
<reference evidence="2 3" key="1">
    <citation type="journal article" date="2019" name="Sci. Rep.">
        <title>Orb-weaving spider Araneus ventricosus genome elucidates the spidroin gene catalogue.</title>
        <authorList>
            <person name="Kono N."/>
            <person name="Nakamura H."/>
            <person name="Ohtoshi R."/>
            <person name="Moran D.A.P."/>
            <person name="Shinohara A."/>
            <person name="Yoshida Y."/>
            <person name="Fujiwara M."/>
            <person name="Mori M."/>
            <person name="Tomita M."/>
            <person name="Arakawa K."/>
        </authorList>
    </citation>
    <scope>NUCLEOTIDE SEQUENCE [LARGE SCALE GENOMIC DNA]</scope>
</reference>
<dbReference type="EMBL" id="BGPR01039618">
    <property type="protein sequence ID" value="GBO15612.1"/>
    <property type="molecule type" value="Genomic_DNA"/>
</dbReference>
<feature type="compositionally biased region" description="Basic and acidic residues" evidence="1">
    <location>
        <begin position="40"/>
        <end position="55"/>
    </location>
</feature>
<evidence type="ECO:0000313" key="2">
    <source>
        <dbReference type="EMBL" id="GBO15612.1"/>
    </source>
</evidence>
<proteinExistence type="predicted"/>
<evidence type="ECO:0000256" key="1">
    <source>
        <dbReference type="SAM" id="MobiDB-lite"/>
    </source>
</evidence>
<dbReference type="OrthoDB" id="6434386at2759"/>